<dbReference type="InterPro" id="IPR006127">
    <property type="entry name" value="ZnuA-like"/>
</dbReference>
<dbReference type="Gene3D" id="3.40.50.1980">
    <property type="entry name" value="Nitrogenase molybdenum iron protein domain"/>
    <property type="match status" value="1"/>
</dbReference>
<dbReference type="Pfam" id="PF01297">
    <property type="entry name" value="ZnuA"/>
    <property type="match status" value="1"/>
</dbReference>
<dbReference type="RefSeq" id="WP_202767989.1">
    <property type="nucleotide sequence ID" value="NZ_JAESWA010000022.1"/>
</dbReference>
<name>A0A937FEQ6_9CLOT</name>
<comment type="caution">
    <text evidence="5">The sequence shown here is derived from an EMBL/GenBank/DDBJ whole genome shotgun (WGS) entry which is preliminary data.</text>
</comment>
<evidence type="ECO:0000313" key="6">
    <source>
        <dbReference type="Proteomes" id="UP000623681"/>
    </source>
</evidence>
<evidence type="ECO:0000256" key="4">
    <source>
        <dbReference type="ARBA" id="ARBA00022729"/>
    </source>
</evidence>
<dbReference type="InterPro" id="IPR050492">
    <property type="entry name" value="Bact_metal-bind_prot9"/>
</dbReference>
<evidence type="ECO:0000313" key="5">
    <source>
        <dbReference type="EMBL" id="MBL4932645.1"/>
    </source>
</evidence>
<protein>
    <submittedName>
        <fullName evidence="5">Zinc ABC transporter substrate-binding protein</fullName>
    </submittedName>
</protein>
<dbReference type="SUPFAM" id="SSF53807">
    <property type="entry name" value="Helical backbone' metal receptor"/>
    <property type="match status" value="1"/>
</dbReference>
<keyword evidence="4" id="KW-0732">Signal</keyword>
<evidence type="ECO:0000256" key="1">
    <source>
        <dbReference type="ARBA" id="ARBA00004196"/>
    </source>
</evidence>
<organism evidence="5 6">
    <name type="scientific">Clostridium paridis</name>
    <dbReference type="NCBI Taxonomy" id="2803863"/>
    <lineage>
        <taxon>Bacteria</taxon>
        <taxon>Bacillati</taxon>
        <taxon>Bacillota</taxon>
        <taxon>Clostridia</taxon>
        <taxon>Eubacteriales</taxon>
        <taxon>Clostridiaceae</taxon>
        <taxon>Clostridium</taxon>
    </lineage>
</organism>
<dbReference type="GO" id="GO:0030313">
    <property type="term" value="C:cell envelope"/>
    <property type="evidence" value="ECO:0007669"/>
    <property type="project" value="UniProtKB-SubCell"/>
</dbReference>
<dbReference type="AlphaFoldDB" id="A0A937FEQ6"/>
<reference evidence="5" key="1">
    <citation type="submission" date="2021-01" db="EMBL/GenBank/DDBJ databases">
        <title>Genome public.</title>
        <authorList>
            <person name="Liu C."/>
            <person name="Sun Q."/>
        </authorList>
    </citation>
    <scope>NUCLEOTIDE SEQUENCE</scope>
    <source>
        <strain evidence="5">YIM B02565</strain>
    </source>
</reference>
<keyword evidence="3" id="KW-0479">Metal-binding</keyword>
<dbReference type="Proteomes" id="UP000623681">
    <property type="component" value="Unassembled WGS sequence"/>
</dbReference>
<sequence>MKKVTFALIIINLIMFIGLFIFPQTVVSSKVDHASKERAPYLNIMASNKPTYLMIKKLVKDRHNVEFLLKSQEEIKNYTFNDDIVNNISRMNLFVYSSDAFEPWAKELISNLDKGKTGIIDLSRGTKGLKSSDGKQIPYYWMDFDNYKIALFNIKSELQTDDLDNRNYYEDNYNDIVSKFESDNSKNVENIRKINGTTFYYADNTLEYYSKYLNSKSDILDSEKVSKIITEKKDIKPFIVFYEKDETIESYKNSLITKGAIFIKVNTYNGDKEFADLLTENINNTYNSLKTLEESN</sequence>
<evidence type="ECO:0000256" key="2">
    <source>
        <dbReference type="ARBA" id="ARBA00022448"/>
    </source>
</evidence>
<dbReference type="PANTHER" id="PTHR42953">
    <property type="entry name" value="HIGH-AFFINITY ZINC UPTAKE SYSTEM PROTEIN ZNUA-RELATED"/>
    <property type="match status" value="1"/>
</dbReference>
<accession>A0A937FEQ6</accession>
<proteinExistence type="predicted"/>
<comment type="subcellular location">
    <subcellularLocation>
        <location evidence="1">Cell envelope</location>
    </subcellularLocation>
</comment>
<dbReference type="GO" id="GO:0046872">
    <property type="term" value="F:metal ion binding"/>
    <property type="evidence" value="ECO:0007669"/>
    <property type="project" value="UniProtKB-KW"/>
</dbReference>
<gene>
    <name evidence="5" type="ORF">JK634_12555</name>
</gene>
<keyword evidence="2" id="KW-0813">Transport</keyword>
<keyword evidence="6" id="KW-1185">Reference proteome</keyword>
<dbReference type="GO" id="GO:0030001">
    <property type="term" value="P:metal ion transport"/>
    <property type="evidence" value="ECO:0007669"/>
    <property type="project" value="InterPro"/>
</dbReference>
<dbReference type="EMBL" id="JAESWA010000022">
    <property type="protein sequence ID" value="MBL4932645.1"/>
    <property type="molecule type" value="Genomic_DNA"/>
</dbReference>
<evidence type="ECO:0000256" key="3">
    <source>
        <dbReference type="ARBA" id="ARBA00022723"/>
    </source>
</evidence>
<dbReference type="PANTHER" id="PTHR42953:SF1">
    <property type="entry name" value="METAL-BINDING PROTEIN HI_0362-RELATED"/>
    <property type="match status" value="1"/>
</dbReference>